<dbReference type="Pfam" id="PF11417">
    <property type="entry name" value="Inhibitor_G39P"/>
    <property type="match status" value="1"/>
</dbReference>
<name>A0A4R7Z010_9FIRM</name>
<evidence type="ECO:0000313" key="3">
    <source>
        <dbReference type="Proteomes" id="UP000294697"/>
    </source>
</evidence>
<dbReference type="Proteomes" id="UP000294697">
    <property type="component" value="Unassembled WGS sequence"/>
</dbReference>
<gene>
    <name evidence="2" type="ORF">C8C77_12515</name>
</gene>
<evidence type="ECO:0000313" key="2">
    <source>
        <dbReference type="EMBL" id="TDW00775.1"/>
    </source>
</evidence>
<reference evidence="2 3" key="1">
    <citation type="submission" date="2019-03" db="EMBL/GenBank/DDBJ databases">
        <title>Subsurface microbial communities from deep shales in Ohio and West Virginia, USA.</title>
        <authorList>
            <person name="Wrighton K."/>
        </authorList>
    </citation>
    <scope>NUCLEOTIDE SEQUENCE [LARGE SCALE GENOMIC DNA]</scope>
    <source>
        <strain evidence="2 3">MSL9.2</strain>
    </source>
</reference>
<organism evidence="2 3">
    <name type="scientific">Halanaerobium saccharolyticum</name>
    <dbReference type="NCBI Taxonomy" id="43595"/>
    <lineage>
        <taxon>Bacteria</taxon>
        <taxon>Bacillati</taxon>
        <taxon>Bacillota</taxon>
        <taxon>Clostridia</taxon>
        <taxon>Halanaerobiales</taxon>
        <taxon>Halanaerobiaceae</taxon>
        <taxon>Halanaerobium</taxon>
    </lineage>
</organism>
<dbReference type="EMBL" id="SODA01000025">
    <property type="protein sequence ID" value="TDW00775.1"/>
    <property type="molecule type" value="Genomic_DNA"/>
</dbReference>
<dbReference type="AlphaFoldDB" id="A0A4R7Z010"/>
<proteinExistence type="predicted"/>
<dbReference type="InterPro" id="IPR024424">
    <property type="entry name" value="G39P_N"/>
</dbReference>
<dbReference type="Gene3D" id="1.10.8.200">
    <property type="entry name" value="Replisome organizer (g39p helicase loader/inhibitor protein)"/>
    <property type="match status" value="1"/>
</dbReference>
<sequence>MIWMDKKEIIKLLTYLNHCYPGKFKFPKKAKRENEMLIEVWYDLLKFYDNQCVITVLKKLIINNGHWPPSVGEIVKEVESLKLPAEARITAGEAWSLVLRSVRRYGYYRAGEAMKSLPPKVRETVEHFGGFTAICHSDCNNNYVRSHFMKLYQEVNRHNEELMYLPAAVRDELLEAASKNENQNKEWLL</sequence>
<protein>
    <submittedName>
        <fullName evidence="2">Loader and inhibitor of G40P protein</fullName>
    </submittedName>
</protein>
<comment type="caution">
    <text evidence="2">The sequence shown here is derived from an EMBL/GenBank/DDBJ whole genome shotgun (WGS) entry which is preliminary data.</text>
</comment>
<evidence type="ECO:0000259" key="1">
    <source>
        <dbReference type="Pfam" id="PF11417"/>
    </source>
</evidence>
<feature type="domain" description="Replicative helicase inhibitor G39P N-terminal" evidence="1">
    <location>
        <begin position="4"/>
        <end position="75"/>
    </location>
</feature>
<accession>A0A4R7Z010</accession>